<evidence type="ECO:0000313" key="4">
    <source>
        <dbReference type="Proteomes" id="UP000284416"/>
    </source>
</evidence>
<reference evidence="3 4" key="1">
    <citation type="journal article" date="2017" name="Int. J. Syst. Evol. Microbiol.">
        <title>Bacillus notoginsengisoli sp. nov., a novel bacterium isolated from the rhizosphere of Panax notoginseng.</title>
        <authorList>
            <person name="Zhang M.Y."/>
            <person name="Cheng J."/>
            <person name="Cai Y."/>
            <person name="Zhang T.Y."/>
            <person name="Wu Y.Y."/>
            <person name="Manikprabhu D."/>
            <person name="Li W.J."/>
            <person name="Zhang Y.X."/>
        </authorList>
    </citation>
    <scope>NUCLEOTIDE SEQUENCE [LARGE SCALE GENOMIC DNA]</scope>
    <source>
        <strain evidence="3 4">JCM 30743</strain>
    </source>
</reference>
<comment type="caution">
    <text evidence="3">The sequence shown here is derived from an EMBL/GenBank/DDBJ whole genome shotgun (WGS) entry which is preliminary data.</text>
</comment>
<proteinExistence type="predicted"/>
<keyword evidence="4" id="KW-1185">Reference proteome</keyword>
<accession>A0A417YWK6</accession>
<dbReference type="EMBL" id="QWEG01000003">
    <property type="protein sequence ID" value="RHW41977.1"/>
    <property type="molecule type" value="Genomic_DNA"/>
</dbReference>
<evidence type="ECO:0000313" key="3">
    <source>
        <dbReference type="EMBL" id="RHW41977.1"/>
    </source>
</evidence>
<protein>
    <submittedName>
        <fullName evidence="3">Uncharacterized protein</fullName>
    </submittedName>
</protein>
<gene>
    <name evidence="3" type="ORF">D1B31_04855</name>
</gene>
<evidence type="ECO:0000256" key="2">
    <source>
        <dbReference type="SAM" id="Phobius"/>
    </source>
</evidence>
<organism evidence="3 4">
    <name type="scientific">Neobacillus notoginsengisoli</name>
    <dbReference type="NCBI Taxonomy" id="1578198"/>
    <lineage>
        <taxon>Bacteria</taxon>
        <taxon>Bacillati</taxon>
        <taxon>Bacillota</taxon>
        <taxon>Bacilli</taxon>
        <taxon>Bacillales</taxon>
        <taxon>Bacillaceae</taxon>
        <taxon>Neobacillus</taxon>
    </lineage>
</organism>
<keyword evidence="2" id="KW-1133">Transmembrane helix</keyword>
<name>A0A417YWK6_9BACI</name>
<dbReference type="Proteomes" id="UP000284416">
    <property type="component" value="Unassembled WGS sequence"/>
</dbReference>
<evidence type="ECO:0000256" key="1">
    <source>
        <dbReference type="SAM" id="Coils"/>
    </source>
</evidence>
<dbReference type="AlphaFoldDB" id="A0A417YWK6"/>
<keyword evidence="2" id="KW-0812">Transmembrane</keyword>
<dbReference type="RefSeq" id="WP_118919632.1">
    <property type="nucleotide sequence ID" value="NZ_QWEG01000003.1"/>
</dbReference>
<dbReference type="OrthoDB" id="2473747at2"/>
<sequence length="398" mass="46461">MVDISKNYHSRLLDMSKAFDKPIERLKGGHVDSRFTSWVVCLLLAPFRQYARIIKVHEGLKKFSAESLTALTIPSSTLLATGVNWTLGNINNLIEFVGVATIGFLAGYIFSLLIYFTYLLDFYSDHFHTGAYKVFRRQEYNMFKMALYDKEGEFYFKGVYDYVGSMQAGRAEFNDLSDKMTDYFEKDKMQLQTKYALIQNRYHRLERKSEEKINEIEGAYNSLIQDYDIIVKDLSAGAEYVIELIKHINNVLFRLRNEEFTSKDLDLVCGFTLYEQRGKELHKIEDVGTSGRTPKVLNIDEPQYQDWGVVKVVKDKMKQPVINEPYDNHTVVSVKLNIDRDKIWIYNFHFDSDNKKVNYLLVKNDIIDSREVYRLIHALCLIAERMRNSTLKEANKHA</sequence>
<feature type="coiled-coil region" evidence="1">
    <location>
        <begin position="188"/>
        <end position="215"/>
    </location>
</feature>
<feature type="transmembrane region" description="Helical" evidence="2">
    <location>
        <begin position="93"/>
        <end position="118"/>
    </location>
</feature>
<keyword evidence="2" id="KW-0472">Membrane</keyword>
<keyword evidence="1" id="KW-0175">Coiled coil</keyword>